<feature type="domain" description="WCX" evidence="4">
    <location>
        <begin position="251"/>
        <end position="321"/>
    </location>
</feature>
<feature type="region of interest" description="Disordered" evidence="1">
    <location>
        <begin position="331"/>
        <end position="363"/>
    </location>
</feature>
<evidence type="ECO:0000259" key="4">
    <source>
        <dbReference type="Pfam" id="PF25583"/>
    </source>
</evidence>
<dbReference type="RefSeq" id="WP_109774795.1">
    <property type="nucleotide sequence ID" value="NZ_QGDQ01000014.1"/>
</dbReference>
<dbReference type="Pfam" id="PF25583">
    <property type="entry name" value="WCX"/>
    <property type="match status" value="2"/>
</dbReference>
<dbReference type="PANTHER" id="PTHR34580:SF1">
    <property type="entry name" value="PROTEIN PAFC"/>
    <property type="match status" value="1"/>
</dbReference>
<feature type="domain" description="WCX" evidence="4">
    <location>
        <begin position="619"/>
        <end position="690"/>
    </location>
</feature>
<protein>
    <submittedName>
        <fullName evidence="5">Transcriptional regulator</fullName>
    </submittedName>
</protein>
<dbReference type="PROSITE" id="PS52050">
    <property type="entry name" value="WYL"/>
    <property type="match status" value="2"/>
</dbReference>
<evidence type="ECO:0000256" key="1">
    <source>
        <dbReference type="SAM" id="MobiDB-lite"/>
    </source>
</evidence>
<feature type="compositionally biased region" description="Low complexity" evidence="1">
    <location>
        <begin position="340"/>
        <end position="358"/>
    </location>
</feature>
<dbReference type="EMBL" id="QGDQ01000014">
    <property type="protein sequence ID" value="PWJ53186.1"/>
    <property type="molecule type" value="Genomic_DNA"/>
</dbReference>
<evidence type="ECO:0000259" key="3">
    <source>
        <dbReference type="Pfam" id="PF19187"/>
    </source>
</evidence>
<dbReference type="InterPro" id="IPR043839">
    <property type="entry name" value="PafC_HTH"/>
</dbReference>
<dbReference type="OrthoDB" id="3268930at2"/>
<feature type="domain" description="WYL" evidence="2">
    <location>
        <begin position="151"/>
        <end position="215"/>
    </location>
</feature>
<proteinExistence type="predicted"/>
<dbReference type="PANTHER" id="PTHR34580">
    <property type="match status" value="1"/>
</dbReference>
<sequence length="728" mass="78299">MAAGSGDRRTERLLNLVIALLSTRTWLTKEQIRRAVPQYEDCASTEAFDRMFERDKEELRELGVPLVTGSASAWFDDEQGYKVDRDAYALPEVAFTPAELAVLSLAARVWAQASLAGPAARALTKLRALGVDVDEQSLAGIEPRVRTAEPAFQPLYAAARDRQRVTFTYRRPGATEPVRRSVQPWQVTSWHGHWYLVGHDLDREAPRVFRLSRIEGTVRRTGPAGAYDVPDDVDGRAMIATAIGGTDSTVRTAHLRLAAGAAGQLRLRAGVPAADADRDVIAEVAFTDPGELAATAAAAAPHAVVLDPDDVRDAVVRRLRGVIAAHAEHDLRAGHRTDVPRAPSSAAGGAGRRSSGRPPVQPTAADRLSRLLAMVPWVLEHQGAPAQEVADRFGITTDQLVKDLELLFVCGTPGHLPDDLIEAEWEGGRIHIGNADAIARPLRLGIDEALALITGLRTLLDVPGFSGEEDREALTGALAKLTEAAGEAATASRALAVDLARDVDRSVQPTGEDAAAEVLATLREALRHPAGRRRLRLHYLVPSRDETTERDVDPMRLLTVDGRWYLEGWCHRASGVRLFRVDRVVSAAVLDADGTPPPDAVARDVDEQLFTPGDDDLVVTLELTGAARWVAEHVPLDSSEELDDDGLRVVLRTPDDRWLRRLLLPLGGAAVVVDPPEVAEGLLRVAKAALSSHGLQEHVSAAQGRDEGAAAEGGIPHSAGAAPEHPAV</sequence>
<name>A0A316A5K5_9ACTN</name>
<dbReference type="InterPro" id="IPR051534">
    <property type="entry name" value="CBASS_pafABC_assoc_protein"/>
</dbReference>
<evidence type="ECO:0000313" key="6">
    <source>
        <dbReference type="Proteomes" id="UP000245469"/>
    </source>
</evidence>
<accession>A0A316A5K5</accession>
<evidence type="ECO:0000313" key="5">
    <source>
        <dbReference type="EMBL" id="PWJ53186.1"/>
    </source>
</evidence>
<dbReference type="InterPro" id="IPR057727">
    <property type="entry name" value="WCX_dom"/>
</dbReference>
<dbReference type="InterPro" id="IPR026881">
    <property type="entry name" value="WYL_dom"/>
</dbReference>
<dbReference type="AlphaFoldDB" id="A0A316A5K5"/>
<dbReference type="Proteomes" id="UP000245469">
    <property type="component" value="Unassembled WGS sequence"/>
</dbReference>
<comment type="caution">
    <text evidence="5">The sequence shown here is derived from an EMBL/GenBank/DDBJ whole genome shotgun (WGS) entry which is preliminary data.</text>
</comment>
<evidence type="ECO:0000259" key="2">
    <source>
        <dbReference type="Pfam" id="PF13280"/>
    </source>
</evidence>
<feature type="domain" description="PafC HTH" evidence="3">
    <location>
        <begin position="366"/>
        <end position="482"/>
    </location>
</feature>
<feature type="domain" description="WYL" evidence="2">
    <location>
        <begin position="517"/>
        <end position="588"/>
    </location>
</feature>
<organism evidence="5 6">
    <name type="scientific">Quadrisphaera granulorum</name>
    <dbReference type="NCBI Taxonomy" id="317664"/>
    <lineage>
        <taxon>Bacteria</taxon>
        <taxon>Bacillati</taxon>
        <taxon>Actinomycetota</taxon>
        <taxon>Actinomycetes</taxon>
        <taxon>Kineosporiales</taxon>
        <taxon>Kineosporiaceae</taxon>
        <taxon>Quadrisphaera</taxon>
    </lineage>
</organism>
<dbReference type="Pfam" id="PF13280">
    <property type="entry name" value="WYL"/>
    <property type="match status" value="2"/>
</dbReference>
<feature type="region of interest" description="Disordered" evidence="1">
    <location>
        <begin position="697"/>
        <end position="728"/>
    </location>
</feature>
<dbReference type="Pfam" id="PF19187">
    <property type="entry name" value="HTH_PafC"/>
    <property type="match status" value="1"/>
</dbReference>
<reference evidence="5 6" key="1">
    <citation type="submission" date="2018-03" db="EMBL/GenBank/DDBJ databases">
        <title>Genomic Encyclopedia of Archaeal and Bacterial Type Strains, Phase II (KMG-II): from individual species to whole genera.</title>
        <authorList>
            <person name="Goeker M."/>
        </authorList>
    </citation>
    <scope>NUCLEOTIDE SEQUENCE [LARGE SCALE GENOMIC DNA]</scope>
    <source>
        <strain evidence="5 6">DSM 44889</strain>
    </source>
</reference>
<keyword evidence="6" id="KW-1185">Reference proteome</keyword>
<gene>
    <name evidence="5" type="ORF">BXY45_11481</name>
</gene>